<feature type="transmembrane region" description="Helical" evidence="1">
    <location>
        <begin position="525"/>
        <end position="547"/>
    </location>
</feature>
<feature type="transmembrane region" description="Helical" evidence="1">
    <location>
        <begin position="147"/>
        <end position="168"/>
    </location>
</feature>
<organism evidence="3 4">
    <name type="scientific">Phaeosphaeria nodorum (strain SN15 / ATCC MYA-4574 / FGSC 10173)</name>
    <name type="common">Glume blotch fungus</name>
    <name type="synonym">Parastagonospora nodorum</name>
    <dbReference type="NCBI Taxonomy" id="321614"/>
    <lineage>
        <taxon>Eukaryota</taxon>
        <taxon>Fungi</taxon>
        <taxon>Dikarya</taxon>
        <taxon>Ascomycota</taxon>
        <taxon>Pezizomycotina</taxon>
        <taxon>Dothideomycetes</taxon>
        <taxon>Pleosporomycetidae</taxon>
        <taxon>Pleosporales</taxon>
        <taxon>Pleosporineae</taxon>
        <taxon>Phaeosphaeriaceae</taxon>
        <taxon>Parastagonospora</taxon>
    </lineage>
</organism>
<dbReference type="Proteomes" id="UP000663193">
    <property type="component" value="Chromosome 6"/>
</dbReference>
<gene>
    <name evidence="3" type="ORF">JI435_056810</name>
</gene>
<keyword evidence="1" id="KW-0472">Membrane</keyword>
<keyword evidence="4" id="KW-1185">Reference proteome</keyword>
<dbReference type="Pfam" id="PF20163">
    <property type="entry name" value="DUF6536"/>
    <property type="match status" value="1"/>
</dbReference>
<dbReference type="PANTHER" id="PTHR35395">
    <property type="entry name" value="DUF6536 DOMAIN-CONTAINING PROTEIN"/>
    <property type="match status" value="1"/>
</dbReference>
<feature type="transmembrane region" description="Helical" evidence="1">
    <location>
        <begin position="107"/>
        <end position="127"/>
    </location>
</feature>
<sequence length="806" mass="89362">MLGRVQSAIDSGRNWLPPFRKRRSVYQQWAPSNGTDLRVLTAATTDSGFTIDKSNATISKSEVDIERESRPNLLDATAQYLENLTKTRVQKIFGDRFTGWRFGALHFGFWTIIVFGINFITTIWGLMARRSGVLLDGDCDRVEFLNTAVHVLINVLSTIVLSGSNYCMQCLSAPTRAEVDRAHASGKWLDVGIPSIRNVRHLSWKRIILWFVLALSSLPLHLFYNSAVFASLSSNDYFSFNVSESFLEDDTCRNCSAPVNQPVNAPFSIERMGTSYWQIYNTANVPRILDDMHKKYKRGLLVKLQPQECLNKYATSIVSNRRHVLLVASDDNFPTLEDNVFINGSHVYWAGPYYATDSKNPRDASNGYNWICSGMQYNSFCANDVDKLKANVSAWRTGHYCPTPTTPLGAFCAEARTFPVQYCLSEPAQPHCRLQFDTTIAVIVTVLNAVKAALMFYIACCVGDDPLITMGDAVASFLERADTTTKDMCLLSIRDVRKKVLESGPRPWVNVRSRWKDVASKKRRLTTLTLLLFTLATVGFLLGFGIYSLPDDTPRSLAFLASLGFGTVDPRTAISWIRKDLLSNVMLANTPQVILSMLYFSYNALFTSFLLSHEWISYAHKKKGLRVSADPVGAQRTDYFLQLPYRFGVPLMALSGLLHWLVSQSIFLVSIDFYDVFGSPTISYENEIGPVGSGLETQGDSMKTCGYSPIAIITVVIVGSFMVMGIVAFGYVPYKQGMTLAGNCSMAISAACHLDRRVDKSGVEAAQEKVQWGVVSVGEDGVGHCGFTTGSVTAPVDGELYAGTNG</sequence>
<feature type="transmembrane region" description="Helical" evidence="1">
    <location>
        <begin position="593"/>
        <end position="616"/>
    </location>
</feature>
<dbReference type="VEuPathDB" id="FungiDB:JI435_056810"/>
<feature type="transmembrane region" description="Helical" evidence="1">
    <location>
        <begin position="651"/>
        <end position="671"/>
    </location>
</feature>
<reference evidence="4" key="1">
    <citation type="journal article" date="2021" name="BMC Genomics">
        <title>Chromosome-level genome assembly and manually-curated proteome of model necrotroph Parastagonospora nodorum Sn15 reveals a genome-wide trove of candidate effector homologs, and redundancy of virulence-related functions within an accessory chromosome.</title>
        <authorList>
            <person name="Bertazzoni S."/>
            <person name="Jones D.A.B."/>
            <person name="Phan H.T."/>
            <person name="Tan K.-C."/>
            <person name="Hane J.K."/>
        </authorList>
    </citation>
    <scope>NUCLEOTIDE SEQUENCE [LARGE SCALE GENOMIC DNA]</scope>
    <source>
        <strain evidence="4">SN15 / ATCC MYA-4574 / FGSC 10173)</strain>
    </source>
</reference>
<feature type="domain" description="DUF6536" evidence="2">
    <location>
        <begin position="100"/>
        <end position="248"/>
    </location>
</feature>
<evidence type="ECO:0000313" key="3">
    <source>
        <dbReference type="EMBL" id="QRC96042.1"/>
    </source>
</evidence>
<accession>A0A7U2I1L3</accession>
<feature type="transmembrane region" description="Helical" evidence="1">
    <location>
        <begin position="440"/>
        <end position="460"/>
    </location>
</feature>
<evidence type="ECO:0000256" key="1">
    <source>
        <dbReference type="SAM" id="Phobius"/>
    </source>
</evidence>
<protein>
    <recommendedName>
        <fullName evidence="2">DUF6536 domain-containing protein</fullName>
    </recommendedName>
</protein>
<keyword evidence="1" id="KW-1133">Transmembrane helix</keyword>
<evidence type="ECO:0000259" key="2">
    <source>
        <dbReference type="Pfam" id="PF20163"/>
    </source>
</evidence>
<keyword evidence="1" id="KW-0812">Transmembrane</keyword>
<feature type="transmembrane region" description="Helical" evidence="1">
    <location>
        <begin position="710"/>
        <end position="732"/>
    </location>
</feature>
<dbReference type="PANTHER" id="PTHR35395:SF1">
    <property type="entry name" value="DUF6536 DOMAIN-CONTAINING PROTEIN"/>
    <property type="match status" value="1"/>
</dbReference>
<dbReference type="InterPro" id="IPR046623">
    <property type="entry name" value="DUF6536"/>
</dbReference>
<dbReference type="AlphaFoldDB" id="A0A7U2I1L3"/>
<dbReference type="OrthoDB" id="5429634at2759"/>
<proteinExistence type="predicted"/>
<evidence type="ECO:0000313" key="4">
    <source>
        <dbReference type="Proteomes" id="UP000663193"/>
    </source>
</evidence>
<name>A0A7U2I1L3_PHANO</name>
<dbReference type="EMBL" id="CP069028">
    <property type="protein sequence ID" value="QRC96042.1"/>
    <property type="molecule type" value="Genomic_DNA"/>
</dbReference>
<feature type="transmembrane region" description="Helical" evidence="1">
    <location>
        <begin position="207"/>
        <end position="224"/>
    </location>
</feature>